<reference evidence="7 8" key="1">
    <citation type="submission" date="2018-04" db="EMBL/GenBank/DDBJ databases">
        <title>Complete genome sequence of Hydrogenophilus thermoluteolus TH-1.</title>
        <authorList>
            <person name="Arai H."/>
        </authorList>
    </citation>
    <scope>NUCLEOTIDE SEQUENCE [LARGE SCALE GENOMIC DNA]</scope>
    <source>
        <strain evidence="7 8">TH-1</strain>
    </source>
</reference>
<dbReference type="Proteomes" id="UP000262004">
    <property type="component" value="Chromosome"/>
</dbReference>
<dbReference type="PANTHER" id="PTHR30385">
    <property type="entry name" value="SIGMA FACTOR F FLAGELLAR"/>
    <property type="match status" value="1"/>
</dbReference>
<dbReference type="InterPro" id="IPR014284">
    <property type="entry name" value="RNA_pol_sigma-70_dom"/>
</dbReference>
<keyword evidence="1" id="KW-0805">Transcription regulation</keyword>
<keyword evidence="2" id="KW-0731">Sigma factor</keyword>
<dbReference type="SUPFAM" id="SSF88946">
    <property type="entry name" value="Sigma2 domain of RNA polymerase sigma factors"/>
    <property type="match status" value="1"/>
</dbReference>
<dbReference type="InterPro" id="IPR007627">
    <property type="entry name" value="RNA_pol_sigma70_r2"/>
</dbReference>
<dbReference type="Pfam" id="PF04542">
    <property type="entry name" value="Sigma70_r2"/>
    <property type="match status" value="1"/>
</dbReference>
<dbReference type="PROSITE" id="PS00715">
    <property type="entry name" value="SIGMA70_1"/>
    <property type="match status" value="1"/>
</dbReference>
<dbReference type="GO" id="GO:0016987">
    <property type="term" value="F:sigma factor activity"/>
    <property type="evidence" value="ECO:0007669"/>
    <property type="project" value="UniProtKB-KW"/>
</dbReference>
<dbReference type="InterPro" id="IPR000943">
    <property type="entry name" value="RNA_pol_sigma70"/>
</dbReference>
<keyword evidence="4" id="KW-0804">Transcription</keyword>
<dbReference type="NCBIfam" id="TIGR02937">
    <property type="entry name" value="sigma70-ECF"/>
    <property type="match status" value="1"/>
</dbReference>
<dbReference type="SUPFAM" id="SSF88659">
    <property type="entry name" value="Sigma3 and sigma4 domains of RNA polymerase sigma factors"/>
    <property type="match status" value="2"/>
</dbReference>
<dbReference type="NCBIfam" id="TIGR02479">
    <property type="entry name" value="FliA_WhiG"/>
    <property type="match status" value="1"/>
</dbReference>
<evidence type="ECO:0000256" key="5">
    <source>
        <dbReference type="SAM" id="MobiDB-lite"/>
    </source>
</evidence>
<gene>
    <name evidence="7" type="primary">fliA</name>
    <name evidence="7" type="ORF">HPTL_1638</name>
</gene>
<dbReference type="AlphaFoldDB" id="A0A2Z6DZX5"/>
<dbReference type="InterPro" id="IPR013325">
    <property type="entry name" value="RNA_pol_sigma_r2"/>
</dbReference>
<dbReference type="InterPro" id="IPR013324">
    <property type="entry name" value="RNA_pol_sigma_r3/r4-like"/>
</dbReference>
<dbReference type="Pfam" id="PF04545">
    <property type="entry name" value="Sigma70_r4"/>
    <property type="match status" value="1"/>
</dbReference>
<feature type="compositionally biased region" description="Basic and acidic residues" evidence="5">
    <location>
        <begin position="255"/>
        <end position="264"/>
    </location>
</feature>
<dbReference type="GO" id="GO:0003677">
    <property type="term" value="F:DNA binding"/>
    <property type="evidence" value="ECO:0007669"/>
    <property type="project" value="UniProtKB-KW"/>
</dbReference>
<proteinExistence type="predicted"/>
<evidence type="ECO:0000259" key="6">
    <source>
        <dbReference type="PROSITE" id="PS00715"/>
    </source>
</evidence>
<evidence type="ECO:0000256" key="3">
    <source>
        <dbReference type="ARBA" id="ARBA00023125"/>
    </source>
</evidence>
<evidence type="ECO:0000313" key="8">
    <source>
        <dbReference type="Proteomes" id="UP000262004"/>
    </source>
</evidence>
<dbReference type="PRINTS" id="PR00046">
    <property type="entry name" value="SIGMA70FCT"/>
</dbReference>
<feature type="compositionally biased region" description="Basic residues" evidence="5">
    <location>
        <begin position="245"/>
        <end position="254"/>
    </location>
</feature>
<dbReference type="OrthoDB" id="5290465at2"/>
<dbReference type="PANTHER" id="PTHR30385:SF7">
    <property type="entry name" value="RNA POLYMERASE SIGMA FACTOR FLIA"/>
    <property type="match status" value="1"/>
</dbReference>
<dbReference type="GO" id="GO:0003899">
    <property type="term" value="F:DNA-directed RNA polymerase activity"/>
    <property type="evidence" value="ECO:0007669"/>
    <property type="project" value="InterPro"/>
</dbReference>
<evidence type="ECO:0000313" key="7">
    <source>
        <dbReference type="EMBL" id="BBD77898.1"/>
    </source>
</evidence>
<feature type="domain" description="RNA polymerase sigma-70" evidence="6">
    <location>
        <begin position="39"/>
        <end position="52"/>
    </location>
</feature>
<dbReference type="NCBIfam" id="NF005413">
    <property type="entry name" value="PRK06986.1"/>
    <property type="match status" value="1"/>
</dbReference>
<dbReference type="InterPro" id="IPR012845">
    <property type="entry name" value="RNA_pol_sigma_FliA_WhiG"/>
</dbReference>
<dbReference type="Pfam" id="PF04539">
    <property type="entry name" value="Sigma70_r3"/>
    <property type="match status" value="1"/>
</dbReference>
<dbReference type="CDD" id="cd06171">
    <property type="entry name" value="Sigma70_r4"/>
    <property type="match status" value="1"/>
</dbReference>
<evidence type="ECO:0000256" key="4">
    <source>
        <dbReference type="ARBA" id="ARBA00023163"/>
    </source>
</evidence>
<accession>A0A2Z6DZX5</accession>
<dbReference type="EMBL" id="AP018558">
    <property type="protein sequence ID" value="BBD77898.1"/>
    <property type="molecule type" value="Genomic_DNA"/>
</dbReference>
<name>A0A2Z6DZX5_HYDTE</name>
<evidence type="ECO:0000256" key="1">
    <source>
        <dbReference type="ARBA" id="ARBA00023015"/>
    </source>
</evidence>
<feature type="region of interest" description="Disordered" evidence="5">
    <location>
        <begin position="241"/>
        <end position="264"/>
    </location>
</feature>
<dbReference type="InterPro" id="IPR007630">
    <property type="entry name" value="RNA_pol_sigma70_r4"/>
</dbReference>
<protein>
    <submittedName>
        <fullName evidence="7">RNA polymerase sigma factor FliA</fullName>
    </submittedName>
</protein>
<dbReference type="KEGG" id="htl:HPTL_1638"/>
<keyword evidence="3" id="KW-0238">DNA-binding</keyword>
<evidence type="ECO:0000256" key="2">
    <source>
        <dbReference type="ARBA" id="ARBA00023082"/>
    </source>
</evidence>
<keyword evidence="8" id="KW-1185">Reference proteome</keyword>
<sequence>MAGKTTRDVNQLVQHYAPMVKRMAMQLAARLPANIMLDDLIQYGMMGLLEAIERYEVQDDAQFETYAVARVRGAMLDALRGNDWVPRSVRQAMREVEAAIERLTHQLGRQPSDAEVADALGWSLEDYFATLSAAQGHAVLYYDDLIDEDQGRSGAAHFLERHLGDDSANPEALAERRELQSRIAHAITQLPEREQTVLALYYEHELNLKEIGAVLEVSESRVSQILSSAIARIRAQLLGQSAAAGKRRGRPRKQAAKDDPGASG</sequence>
<organism evidence="7 8">
    <name type="scientific">Hydrogenophilus thermoluteolus</name>
    <name type="common">Pseudomonas hydrogenothermophila</name>
    <dbReference type="NCBI Taxonomy" id="297"/>
    <lineage>
        <taxon>Bacteria</taxon>
        <taxon>Pseudomonadati</taxon>
        <taxon>Pseudomonadota</taxon>
        <taxon>Hydrogenophilia</taxon>
        <taxon>Hydrogenophilales</taxon>
        <taxon>Hydrogenophilaceae</taxon>
        <taxon>Hydrogenophilus</taxon>
    </lineage>
</organism>
<dbReference type="InterPro" id="IPR007624">
    <property type="entry name" value="RNA_pol_sigma70_r3"/>
</dbReference>
<dbReference type="Gene3D" id="1.20.140.160">
    <property type="match status" value="1"/>
</dbReference>
<dbReference type="GO" id="GO:0006352">
    <property type="term" value="P:DNA-templated transcription initiation"/>
    <property type="evidence" value="ECO:0007669"/>
    <property type="project" value="InterPro"/>
</dbReference>
<dbReference type="PIRSF" id="PIRSF000770">
    <property type="entry name" value="RNA_pol_sigma-SigE/K"/>
    <property type="match status" value="1"/>
</dbReference>
<dbReference type="Gene3D" id="1.10.1740.10">
    <property type="match status" value="1"/>
</dbReference>